<evidence type="ECO:0000256" key="1">
    <source>
        <dbReference type="SAM" id="MobiDB-lite"/>
    </source>
</evidence>
<gene>
    <name evidence="2" type="ORF">OBE_10244</name>
</gene>
<dbReference type="AlphaFoldDB" id="K1SRE4"/>
<evidence type="ECO:0000313" key="2">
    <source>
        <dbReference type="EMBL" id="EKC57984.1"/>
    </source>
</evidence>
<accession>K1SRE4</accession>
<dbReference type="SUPFAM" id="SSF49464">
    <property type="entry name" value="Carboxypeptidase regulatory domain-like"/>
    <property type="match status" value="1"/>
</dbReference>
<sequence>MEYDKNICPVVNVDGVIERGKQYDLDITLPEDNRNVIYGIVRDCYKDPVKDAVVKLIEVECKMGKDIRKPVSHTFTDDNGEFVFGPLCANRLYEVEIWVNNVKHAKICTECHRQGECLKGVDMDCKKDDWKPGKPGKPCDEKPCCNRDSEASSEQ</sequence>
<name>K1SRE4_9ZZZZ</name>
<feature type="region of interest" description="Disordered" evidence="1">
    <location>
        <begin position="129"/>
        <end position="155"/>
    </location>
</feature>
<reference evidence="2" key="1">
    <citation type="journal article" date="2013" name="Environ. Microbiol.">
        <title>Microbiota from the distal guts of lean and obese adolescents exhibit partial functional redundancy besides clear differences in community structure.</title>
        <authorList>
            <person name="Ferrer M."/>
            <person name="Ruiz A."/>
            <person name="Lanza F."/>
            <person name="Haange S.B."/>
            <person name="Oberbach A."/>
            <person name="Till H."/>
            <person name="Bargiela R."/>
            <person name="Campoy C."/>
            <person name="Segura M.T."/>
            <person name="Richter M."/>
            <person name="von Bergen M."/>
            <person name="Seifert J."/>
            <person name="Suarez A."/>
        </authorList>
    </citation>
    <scope>NUCLEOTIDE SEQUENCE</scope>
</reference>
<dbReference type="InterPro" id="IPR008969">
    <property type="entry name" value="CarboxyPept-like_regulatory"/>
</dbReference>
<comment type="caution">
    <text evidence="2">The sequence shown here is derived from an EMBL/GenBank/DDBJ whole genome shotgun (WGS) entry which is preliminary data.</text>
</comment>
<organism evidence="2">
    <name type="scientific">human gut metagenome</name>
    <dbReference type="NCBI Taxonomy" id="408170"/>
    <lineage>
        <taxon>unclassified sequences</taxon>
        <taxon>metagenomes</taxon>
        <taxon>organismal metagenomes</taxon>
    </lineage>
</organism>
<dbReference type="EMBL" id="AJWZ01007060">
    <property type="protein sequence ID" value="EKC57984.1"/>
    <property type="molecule type" value="Genomic_DNA"/>
</dbReference>
<protein>
    <submittedName>
        <fullName evidence="2">Uncharacterized protein</fullName>
    </submittedName>
</protein>
<proteinExistence type="predicted"/>